<evidence type="ECO:0000313" key="1">
    <source>
        <dbReference type="EMBL" id="PLW87559.1"/>
    </source>
</evidence>
<dbReference type="KEGG" id="hja:BST95_15225"/>
<dbReference type="RefSeq" id="WP_084200388.1">
    <property type="nucleotide sequence ID" value="NZ_BMYL01000001.1"/>
</dbReference>
<keyword evidence="2" id="KW-1185">Reference proteome</keyword>
<organism evidence="1 2">
    <name type="scientific">Halioglobus japonicus</name>
    <dbReference type="NCBI Taxonomy" id="930805"/>
    <lineage>
        <taxon>Bacteria</taxon>
        <taxon>Pseudomonadati</taxon>
        <taxon>Pseudomonadota</taxon>
        <taxon>Gammaproteobacteria</taxon>
        <taxon>Cellvibrionales</taxon>
        <taxon>Halieaceae</taxon>
        <taxon>Halioglobus</taxon>
    </lineage>
</organism>
<sequence length="230" mass="24631">MNEQDYQQLSQYLDGELDVFTTRQLEQRLQQEPELAATLAQLQGQDAAIRGALNTTAEAPAAVRAMLEPASNVVALPQRKARPTWQYAVAASLIAAAGLAISPAWQQAPSADQMLANVLETSPSMASGWQTLDNGDQVRPVLSFKDRAGNWCREFLITEAGEASRGVSCRAAGEWQTQVLAATEIPGDAGQFRPAGAADANPVANFLAEQADSIPLSASEEASLIENHWN</sequence>
<gene>
    <name evidence="1" type="ORF">C0029_02960</name>
</gene>
<accession>A0AAP8MHN2</accession>
<dbReference type="AlphaFoldDB" id="A0AAP8MHN2"/>
<dbReference type="EMBL" id="PKUR01000001">
    <property type="protein sequence ID" value="PLW87559.1"/>
    <property type="molecule type" value="Genomic_DNA"/>
</dbReference>
<protein>
    <recommendedName>
        <fullName evidence="3">Anti-sigma factor</fullName>
    </recommendedName>
</protein>
<evidence type="ECO:0000313" key="2">
    <source>
        <dbReference type="Proteomes" id="UP000235162"/>
    </source>
</evidence>
<reference evidence="1 2" key="1">
    <citation type="submission" date="2018-01" db="EMBL/GenBank/DDBJ databases">
        <title>The draft genome sequence of Halioglobus japonicus S1-36.</title>
        <authorList>
            <person name="Du Z.-J."/>
            <person name="Shi M.-J."/>
        </authorList>
    </citation>
    <scope>NUCLEOTIDE SEQUENCE [LARGE SCALE GENOMIC DNA]</scope>
    <source>
        <strain evidence="1 2">S1-36</strain>
    </source>
</reference>
<proteinExistence type="predicted"/>
<dbReference type="Proteomes" id="UP000235162">
    <property type="component" value="Unassembled WGS sequence"/>
</dbReference>
<evidence type="ECO:0008006" key="3">
    <source>
        <dbReference type="Google" id="ProtNLM"/>
    </source>
</evidence>
<comment type="caution">
    <text evidence="1">The sequence shown here is derived from an EMBL/GenBank/DDBJ whole genome shotgun (WGS) entry which is preliminary data.</text>
</comment>
<name>A0AAP8MHN2_9GAMM</name>